<keyword evidence="3" id="KW-1185">Reference proteome</keyword>
<feature type="compositionally biased region" description="Polar residues" evidence="1">
    <location>
        <begin position="29"/>
        <end position="43"/>
    </location>
</feature>
<feature type="region of interest" description="Disordered" evidence="1">
    <location>
        <begin position="87"/>
        <end position="116"/>
    </location>
</feature>
<reference evidence="3" key="2">
    <citation type="submission" date="2015-01" db="EMBL/GenBank/DDBJ databases">
        <title>Evolutionary Origins and Diversification of the Mycorrhizal Mutualists.</title>
        <authorList>
            <consortium name="DOE Joint Genome Institute"/>
            <consortium name="Mycorrhizal Genomics Consortium"/>
            <person name="Kohler A."/>
            <person name="Kuo A."/>
            <person name="Nagy L.G."/>
            <person name="Floudas D."/>
            <person name="Copeland A."/>
            <person name="Barry K.W."/>
            <person name="Cichocki N."/>
            <person name="Veneault-Fourrey C."/>
            <person name="LaButti K."/>
            <person name="Lindquist E.A."/>
            <person name="Lipzen A."/>
            <person name="Lundell T."/>
            <person name="Morin E."/>
            <person name="Murat C."/>
            <person name="Riley R."/>
            <person name="Ohm R."/>
            <person name="Sun H."/>
            <person name="Tunlid A."/>
            <person name="Henrissat B."/>
            <person name="Grigoriev I.V."/>
            <person name="Hibbett D.S."/>
            <person name="Martin F."/>
        </authorList>
    </citation>
    <scope>NUCLEOTIDE SEQUENCE [LARGE SCALE GENOMIC DNA]</scope>
    <source>
        <strain evidence="3">MAFF 305830</strain>
    </source>
</reference>
<proteinExistence type="predicted"/>
<evidence type="ECO:0000313" key="2">
    <source>
        <dbReference type="EMBL" id="KIM31784.1"/>
    </source>
</evidence>
<accession>A0A0C3BI40</accession>
<dbReference type="HOGENOM" id="CLU_1595571_0_0_1"/>
<reference evidence="2 3" key="1">
    <citation type="submission" date="2014-04" db="EMBL/GenBank/DDBJ databases">
        <authorList>
            <consortium name="DOE Joint Genome Institute"/>
            <person name="Kuo A."/>
            <person name="Zuccaro A."/>
            <person name="Kohler A."/>
            <person name="Nagy L.G."/>
            <person name="Floudas D."/>
            <person name="Copeland A."/>
            <person name="Barry K.W."/>
            <person name="Cichocki N."/>
            <person name="Veneault-Fourrey C."/>
            <person name="LaButti K."/>
            <person name="Lindquist E.A."/>
            <person name="Lipzen A."/>
            <person name="Lundell T."/>
            <person name="Morin E."/>
            <person name="Murat C."/>
            <person name="Sun H."/>
            <person name="Tunlid A."/>
            <person name="Henrissat B."/>
            <person name="Grigoriev I.V."/>
            <person name="Hibbett D.S."/>
            <person name="Martin F."/>
            <person name="Nordberg H.P."/>
            <person name="Cantor M.N."/>
            <person name="Hua S.X."/>
        </authorList>
    </citation>
    <scope>NUCLEOTIDE SEQUENCE [LARGE SCALE GENOMIC DNA]</scope>
    <source>
        <strain evidence="2 3">MAFF 305830</strain>
    </source>
</reference>
<feature type="region of interest" description="Disordered" evidence="1">
    <location>
        <begin position="1"/>
        <end position="74"/>
    </location>
</feature>
<sequence>MPRRPAPTPLRLHPGPTPPRNHPKFTLPSMPQQSFYPVATQSVPVVKKELKYIPSRGHRRSSSSSSSSSVGSDDEALAFATDVVRGGGLVPPMQSLPPVMTRGPRPKNDGGMAMPEFKASNTLNSSVRSIQIMGPWEYSRLRLSEQEIRAMIAPPKRAIANPCPVSW</sequence>
<organism evidence="2 3">
    <name type="scientific">Serendipita vermifera MAFF 305830</name>
    <dbReference type="NCBI Taxonomy" id="933852"/>
    <lineage>
        <taxon>Eukaryota</taxon>
        <taxon>Fungi</taxon>
        <taxon>Dikarya</taxon>
        <taxon>Basidiomycota</taxon>
        <taxon>Agaricomycotina</taxon>
        <taxon>Agaricomycetes</taxon>
        <taxon>Sebacinales</taxon>
        <taxon>Serendipitaceae</taxon>
        <taxon>Serendipita</taxon>
    </lineage>
</organism>
<protein>
    <submittedName>
        <fullName evidence="2">Uncharacterized protein</fullName>
    </submittedName>
</protein>
<dbReference type="OrthoDB" id="3165590at2759"/>
<evidence type="ECO:0000313" key="3">
    <source>
        <dbReference type="Proteomes" id="UP000054097"/>
    </source>
</evidence>
<dbReference type="Proteomes" id="UP000054097">
    <property type="component" value="Unassembled WGS sequence"/>
</dbReference>
<name>A0A0C3BI40_SERVB</name>
<gene>
    <name evidence="2" type="ORF">M408DRAFT_327218</name>
</gene>
<dbReference type="EMBL" id="KN824281">
    <property type="protein sequence ID" value="KIM31784.1"/>
    <property type="molecule type" value="Genomic_DNA"/>
</dbReference>
<evidence type="ECO:0000256" key="1">
    <source>
        <dbReference type="SAM" id="MobiDB-lite"/>
    </source>
</evidence>
<dbReference type="AlphaFoldDB" id="A0A0C3BI40"/>